<evidence type="ECO:0000256" key="1">
    <source>
        <dbReference type="ARBA" id="ARBA00001947"/>
    </source>
</evidence>
<keyword evidence="4" id="KW-0479">Metal-binding</keyword>
<dbReference type="Pfam" id="PF02130">
    <property type="entry name" value="YbeY"/>
    <property type="match status" value="1"/>
</dbReference>
<name>A0A1G2LVQ1_9BACT</name>
<dbReference type="InterPro" id="IPR023091">
    <property type="entry name" value="MetalPrtase_cat_dom_sf_prd"/>
</dbReference>
<evidence type="ECO:0000313" key="9">
    <source>
        <dbReference type="Proteomes" id="UP000178116"/>
    </source>
</evidence>
<comment type="caution">
    <text evidence="8">The sequence shown here is derived from an EMBL/GenBank/DDBJ whole genome shotgun (WGS) entry which is preliminary data.</text>
</comment>
<dbReference type="EMBL" id="MHRA01000014">
    <property type="protein sequence ID" value="OHA15718.1"/>
    <property type="molecule type" value="Genomic_DNA"/>
</dbReference>
<organism evidence="8 9">
    <name type="scientific">Candidatus Tagabacteria bacterium RIFCSPLOWO2_01_FULL_42_9</name>
    <dbReference type="NCBI Taxonomy" id="1802296"/>
    <lineage>
        <taxon>Bacteria</taxon>
        <taxon>Candidatus Tagaibacteriota</taxon>
    </lineage>
</organism>
<keyword evidence="3" id="KW-0540">Nuclease</keyword>
<accession>A0A1G2LVQ1</accession>
<evidence type="ECO:0000256" key="3">
    <source>
        <dbReference type="ARBA" id="ARBA00022722"/>
    </source>
</evidence>
<comment type="similarity">
    <text evidence="2">Belongs to the endoribonuclease YbeY family.</text>
</comment>
<evidence type="ECO:0000256" key="6">
    <source>
        <dbReference type="ARBA" id="ARBA00022801"/>
    </source>
</evidence>
<evidence type="ECO:0000256" key="7">
    <source>
        <dbReference type="ARBA" id="ARBA00022833"/>
    </source>
</evidence>
<dbReference type="GO" id="GO:0046872">
    <property type="term" value="F:metal ion binding"/>
    <property type="evidence" value="ECO:0007669"/>
    <property type="project" value="UniProtKB-KW"/>
</dbReference>
<evidence type="ECO:0000256" key="2">
    <source>
        <dbReference type="ARBA" id="ARBA00010875"/>
    </source>
</evidence>
<dbReference type="GO" id="GO:0006364">
    <property type="term" value="P:rRNA processing"/>
    <property type="evidence" value="ECO:0007669"/>
    <property type="project" value="InterPro"/>
</dbReference>
<keyword evidence="5" id="KW-0255">Endonuclease</keyword>
<dbReference type="GO" id="GO:0004222">
    <property type="term" value="F:metalloendopeptidase activity"/>
    <property type="evidence" value="ECO:0007669"/>
    <property type="project" value="InterPro"/>
</dbReference>
<evidence type="ECO:0000313" key="8">
    <source>
        <dbReference type="EMBL" id="OHA15718.1"/>
    </source>
</evidence>
<dbReference type="Proteomes" id="UP000178116">
    <property type="component" value="Unassembled WGS sequence"/>
</dbReference>
<evidence type="ECO:0000256" key="4">
    <source>
        <dbReference type="ARBA" id="ARBA00022723"/>
    </source>
</evidence>
<dbReference type="InterPro" id="IPR002036">
    <property type="entry name" value="YbeY"/>
</dbReference>
<comment type="cofactor">
    <cofactor evidence="1">
        <name>Zn(2+)</name>
        <dbReference type="ChEBI" id="CHEBI:29105"/>
    </cofactor>
</comment>
<reference evidence="8 9" key="1">
    <citation type="journal article" date="2016" name="Nat. Commun.">
        <title>Thousands of microbial genomes shed light on interconnected biogeochemical processes in an aquifer system.</title>
        <authorList>
            <person name="Anantharaman K."/>
            <person name="Brown C.T."/>
            <person name="Hug L.A."/>
            <person name="Sharon I."/>
            <person name="Castelle C.J."/>
            <person name="Probst A.J."/>
            <person name="Thomas B.C."/>
            <person name="Singh A."/>
            <person name="Wilkins M.J."/>
            <person name="Karaoz U."/>
            <person name="Brodie E.L."/>
            <person name="Williams K.H."/>
            <person name="Hubbard S.S."/>
            <person name="Banfield J.F."/>
        </authorList>
    </citation>
    <scope>NUCLEOTIDE SEQUENCE [LARGE SCALE GENOMIC DNA]</scope>
</reference>
<keyword evidence="6" id="KW-0378">Hydrolase</keyword>
<dbReference type="GO" id="GO:0004519">
    <property type="term" value="F:endonuclease activity"/>
    <property type="evidence" value="ECO:0007669"/>
    <property type="project" value="UniProtKB-KW"/>
</dbReference>
<gene>
    <name evidence="8" type="ORF">A3A10_02000</name>
</gene>
<dbReference type="SUPFAM" id="SSF55486">
    <property type="entry name" value="Metalloproteases ('zincins'), catalytic domain"/>
    <property type="match status" value="1"/>
</dbReference>
<dbReference type="Gene3D" id="3.40.390.30">
    <property type="entry name" value="Metalloproteases ('zincins'), catalytic domain"/>
    <property type="match status" value="1"/>
</dbReference>
<proteinExistence type="inferred from homology"/>
<sequence length="116" mass="13471">MLSLVNLTKQKSPKISWRKIAEKALNKNYDLSVVLSGNRLMRRLNGVYRGENKPASVLSFALSKKQGEIFINLSQREHSPFCLFIHAICHLKNFEHGDKMKEQEKKLSEFARNLKR</sequence>
<protein>
    <submittedName>
        <fullName evidence="8">Uncharacterized protein</fullName>
    </submittedName>
</protein>
<evidence type="ECO:0000256" key="5">
    <source>
        <dbReference type="ARBA" id="ARBA00022759"/>
    </source>
</evidence>
<dbReference type="AlphaFoldDB" id="A0A1G2LVQ1"/>
<keyword evidence="7" id="KW-0862">Zinc</keyword>